<sequence>MNAPELSELPIGYPVLWRDEVTATLYSHYPESERTPERDCLIELASGELEDALYSELQALRDREIPVPDEGQEEELPASLPVRTSARMTGGMRTVTIANHAGGVTKTTLVLSAGYELAQAGLKVLVVDMDAQGSLTRWLGVHDARREETIYNVATEDAPLPEPRHVWGMDLIPATKDLTVAEPLTLVTPGAIMRLRRRIDENRGRWDVVLFDCPPSLGALFGLAAVASDSLIVPLPTSNKGIEALDNLMPAVEAYRAYNPALSVKLYVPTMYSSRRNGDREVLELLQQQLPTLATPVPERPAVWKDAAKAGKPVGVFAPYSDATQDAKRVAHEIAAALDIEMPSVLTGKDAAK</sequence>
<gene>
    <name evidence="2" type="ORF">WDJ50_18410</name>
</gene>
<evidence type="ECO:0000259" key="1">
    <source>
        <dbReference type="Pfam" id="PF13614"/>
    </source>
</evidence>
<dbReference type="InterPro" id="IPR025669">
    <property type="entry name" value="AAA_dom"/>
</dbReference>
<dbReference type="AlphaFoldDB" id="A0AAU6Q867"/>
<dbReference type="SUPFAM" id="SSF52540">
    <property type="entry name" value="P-loop containing nucleoside triphosphate hydrolases"/>
    <property type="match status" value="1"/>
</dbReference>
<feature type="domain" description="AAA" evidence="1">
    <location>
        <begin position="92"/>
        <end position="262"/>
    </location>
</feature>
<keyword evidence="2" id="KW-0614">Plasmid</keyword>
<name>A0AAU6Q867_9DEIO</name>
<dbReference type="PANTHER" id="PTHR13696">
    <property type="entry name" value="P-LOOP CONTAINING NUCLEOSIDE TRIPHOSPHATE HYDROLASE"/>
    <property type="match status" value="1"/>
</dbReference>
<dbReference type="InterPro" id="IPR050678">
    <property type="entry name" value="DNA_Partitioning_ATPase"/>
</dbReference>
<dbReference type="Pfam" id="PF13614">
    <property type="entry name" value="AAA_31"/>
    <property type="match status" value="1"/>
</dbReference>
<protein>
    <submittedName>
        <fullName evidence="2">ParA family protein</fullName>
    </submittedName>
</protein>
<accession>A0AAU6Q867</accession>
<geneLocation type="plasmid" evidence="2">
    <name>p2</name>
</geneLocation>
<dbReference type="Gene3D" id="3.40.50.300">
    <property type="entry name" value="P-loop containing nucleotide triphosphate hydrolases"/>
    <property type="match status" value="1"/>
</dbReference>
<dbReference type="CDD" id="cd02042">
    <property type="entry name" value="ParAB_family"/>
    <property type="match status" value="1"/>
</dbReference>
<reference evidence="2" key="1">
    <citation type="submission" date="2024-03" db="EMBL/GenBank/DDBJ databases">
        <title>Deinococcus weizhi sp. nov., isolated from human skin.</title>
        <authorList>
            <person name="Wei Z."/>
            <person name="Tian F."/>
            <person name="Yang C."/>
            <person name="Xin L.T."/>
            <person name="Wen Z.J."/>
            <person name="Lan K.C."/>
            <person name="Yu L."/>
            <person name="Zhe W."/>
            <person name="Dan F.D."/>
            <person name="Jun W."/>
            <person name="Rui Z."/>
            <person name="Yong X.J."/>
            <person name="Ting Y."/>
            <person name="Wei X."/>
            <person name="Xu Z.G."/>
            <person name="Xin Z."/>
            <person name="Dong F.G."/>
            <person name="Ni X.M."/>
            <person name="Zheng M.G."/>
            <person name="Chun Y."/>
            <person name="Qian W.X."/>
        </authorList>
    </citation>
    <scope>NUCLEOTIDE SEQUENCE</scope>
    <source>
        <strain evidence="2">VB142</strain>
        <plasmid evidence="2">p2</plasmid>
    </source>
</reference>
<proteinExistence type="predicted"/>
<dbReference type="InterPro" id="IPR027417">
    <property type="entry name" value="P-loop_NTPase"/>
</dbReference>
<dbReference type="EMBL" id="CP149785">
    <property type="protein sequence ID" value="WYF46815.1"/>
    <property type="molecule type" value="Genomic_DNA"/>
</dbReference>
<dbReference type="PANTHER" id="PTHR13696:SF52">
    <property type="entry name" value="PARA FAMILY PROTEIN CT_582"/>
    <property type="match status" value="1"/>
</dbReference>
<organism evidence="2">
    <name type="scientific">Deinococcus sp. VB142</name>
    <dbReference type="NCBI Taxonomy" id="3112952"/>
    <lineage>
        <taxon>Bacteria</taxon>
        <taxon>Thermotogati</taxon>
        <taxon>Deinococcota</taxon>
        <taxon>Deinococci</taxon>
        <taxon>Deinococcales</taxon>
        <taxon>Deinococcaceae</taxon>
        <taxon>Deinococcus</taxon>
    </lineage>
</organism>
<dbReference type="RefSeq" id="WP_339098341.1">
    <property type="nucleotide sequence ID" value="NZ_CP149785.1"/>
</dbReference>
<evidence type="ECO:0000313" key="2">
    <source>
        <dbReference type="EMBL" id="WYF46815.1"/>
    </source>
</evidence>